<dbReference type="PROSITE" id="PS51077">
    <property type="entry name" value="HTH_ICLR"/>
    <property type="match status" value="1"/>
</dbReference>
<name>A0A2I8VQK8_9EURY</name>
<keyword evidence="1" id="KW-0805">Transcription regulation</keyword>
<organism evidence="6 7">
    <name type="scientific">Salinigranum rubrum</name>
    <dbReference type="NCBI Taxonomy" id="755307"/>
    <lineage>
        <taxon>Archaea</taxon>
        <taxon>Methanobacteriati</taxon>
        <taxon>Methanobacteriota</taxon>
        <taxon>Stenosarchaea group</taxon>
        <taxon>Halobacteria</taxon>
        <taxon>Halobacteriales</taxon>
        <taxon>Haloferacaceae</taxon>
        <taxon>Salinigranum</taxon>
    </lineage>
</organism>
<gene>
    <name evidence="6" type="ORF">C2R22_21820</name>
</gene>
<dbReference type="InterPro" id="IPR029016">
    <property type="entry name" value="GAF-like_dom_sf"/>
</dbReference>
<evidence type="ECO:0000256" key="2">
    <source>
        <dbReference type="ARBA" id="ARBA00023125"/>
    </source>
</evidence>
<dbReference type="GO" id="GO:0045892">
    <property type="term" value="P:negative regulation of DNA-templated transcription"/>
    <property type="evidence" value="ECO:0007669"/>
    <property type="project" value="TreeGrafter"/>
</dbReference>
<dbReference type="SMART" id="SM00346">
    <property type="entry name" value="HTH_ICLR"/>
    <property type="match status" value="1"/>
</dbReference>
<dbReference type="InterPro" id="IPR036390">
    <property type="entry name" value="WH_DNA-bd_sf"/>
</dbReference>
<evidence type="ECO:0000256" key="3">
    <source>
        <dbReference type="ARBA" id="ARBA00023163"/>
    </source>
</evidence>
<evidence type="ECO:0000259" key="4">
    <source>
        <dbReference type="PROSITE" id="PS51077"/>
    </source>
</evidence>
<keyword evidence="7" id="KW-1185">Reference proteome</keyword>
<dbReference type="InterPro" id="IPR014757">
    <property type="entry name" value="Tscrpt_reg_IclR_C"/>
</dbReference>
<protein>
    <submittedName>
        <fullName evidence="6">IclR family transcriptional regulator</fullName>
    </submittedName>
</protein>
<dbReference type="PROSITE" id="PS51078">
    <property type="entry name" value="ICLR_ED"/>
    <property type="match status" value="1"/>
</dbReference>
<dbReference type="Pfam" id="PF09339">
    <property type="entry name" value="HTH_IclR"/>
    <property type="match status" value="1"/>
</dbReference>
<keyword evidence="6" id="KW-0614">Plasmid</keyword>
<dbReference type="InterPro" id="IPR036388">
    <property type="entry name" value="WH-like_DNA-bd_sf"/>
</dbReference>
<dbReference type="Pfam" id="PF01614">
    <property type="entry name" value="IclR_C"/>
    <property type="match status" value="1"/>
</dbReference>
<dbReference type="OrthoDB" id="14763at2157"/>
<dbReference type="InterPro" id="IPR050707">
    <property type="entry name" value="HTH_MetabolicPath_Reg"/>
</dbReference>
<reference evidence="6 7" key="1">
    <citation type="submission" date="2018-01" db="EMBL/GenBank/DDBJ databases">
        <title>Complete genome sequence of Salinigranum rubrum GX10T, an extremely halophilic archaeon isolated from a marine solar saltern.</title>
        <authorList>
            <person name="Han S."/>
        </authorList>
    </citation>
    <scope>NUCLEOTIDE SEQUENCE [LARGE SCALE GENOMIC DNA]</scope>
    <source>
        <strain evidence="6 7">GX10</strain>
        <plasmid evidence="7">Plasmid unnamed1</plasmid>
    </source>
</reference>
<feature type="domain" description="HTH iclR-type" evidence="4">
    <location>
        <begin position="11"/>
        <end position="70"/>
    </location>
</feature>
<dbReference type="GO" id="GO:0003677">
    <property type="term" value="F:DNA binding"/>
    <property type="evidence" value="ECO:0007669"/>
    <property type="project" value="UniProtKB-KW"/>
</dbReference>
<sequence length="256" mass="28832">MSSEKRSNIPVKSVVKMFSILDSLQELDSAGLSTVAKHVGISKTTAYNHLETLEQLEYVVRQDGEYHLGFRLLDLGGYVLSRDPRLSLVRPKVREIAMETEELCQFFVEEHGQAIIVFREVGENAIETRTRLGTRLYLHQATAGKAILANLPEGRVQEIIDKHGLPQKTEQTITDIDRLSAELDEIRKRGYAFDQEEHIKRMYAIGVPVRDSENSVLGALSVAGPSHRIKNEERVEEISELLLGVANELELSLSLR</sequence>
<accession>A0A2I8VQK8</accession>
<evidence type="ECO:0000313" key="7">
    <source>
        <dbReference type="Proteomes" id="UP000236584"/>
    </source>
</evidence>
<dbReference type="Proteomes" id="UP000236584">
    <property type="component" value="Plasmid unnamed1"/>
</dbReference>
<proteinExistence type="predicted"/>
<keyword evidence="3" id="KW-0804">Transcription</keyword>
<dbReference type="AlphaFoldDB" id="A0A2I8VQK8"/>
<dbReference type="SUPFAM" id="SSF55781">
    <property type="entry name" value="GAF domain-like"/>
    <property type="match status" value="1"/>
</dbReference>
<dbReference type="KEGG" id="srub:C2R22_21820"/>
<dbReference type="PANTHER" id="PTHR30136">
    <property type="entry name" value="HELIX-TURN-HELIX TRANSCRIPTIONAL REGULATOR, ICLR FAMILY"/>
    <property type="match status" value="1"/>
</dbReference>
<dbReference type="InterPro" id="IPR005471">
    <property type="entry name" value="Tscrpt_reg_IclR_N"/>
</dbReference>
<dbReference type="EMBL" id="CP026310">
    <property type="protein sequence ID" value="AUV84207.1"/>
    <property type="molecule type" value="Genomic_DNA"/>
</dbReference>
<evidence type="ECO:0000313" key="6">
    <source>
        <dbReference type="EMBL" id="AUV84207.1"/>
    </source>
</evidence>
<dbReference type="RefSeq" id="WP_103427896.1">
    <property type="nucleotide sequence ID" value="NZ_CP026310.1"/>
</dbReference>
<dbReference type="PANTHER" id="PTHR30136:SF35">
    <property type="entry name" value="HTH-TYPE TRANSCRIPTIONAL REGULATOR RV1719"/>
    <property type="match status" value="1"/>
</dbReference>
<keyword evidence="2" id="KW-0238">DNA-binding</keyword>
<dbReference type="Gene3D" id="3.30.450.40">
    <property type="match status" value="1"/>
</dbReference>
<evidence type="ECO:0000259" key="5">
    <source>
        <dbReference type="PROSITE" id="PS51078"/>
    </source>
</evidence>
<dbReference type="GeneID" id="35594790"/>
<dbReference type="SUPFAM" id="SSF46785">
    <property type="entry name" value="Winged helix' DNA-binding domain"/>
    <property type="match status" value="1"/>
</dbReference>
<dbReference type="Gene3D" id="1.10.10.10">
    <property type="entry name" value="Winged helix-like DNA-binding domain superfamily/Winged helix DNA-binding domain"/>
    <property type="match status" value="1"/>
</dbReference>
<evidence type="ECO:0000256" key="1">
    <source>
        <dbReference type="ARBA" id="ARBA00023015"/>
    </source>
</evidence>
<geneLocation type="plasmid" evidence="6">
    <name>unnamed1</name>
</geneLocation>
<feature type="domain" description="IclR-ED" evidence="5">
    <location>
        <begin position="71"/>
        <end position="255"/>
    </location>
</feature>
<dbReference type="GO" id="GO:0003700">
    <property type="term" value="F:DNA-binding transcription factor activity"/>
    <property type="evidence" value="ECO:0007669"/>
    <property type="project" value="TreeGrafter"/>
</dbReference>